<dbReference type="Pfam" id="PF14127">
    <property type="entry name" value="DUF4294"/>
    <property type="match status" value="1"/>
</dbReference>
<comment type="caution">
    <text evidence="1">The sequence shown here is derived from an EMBL/GenBank/DDBJ whole genome shotgun (WGS) entry which is preliminary data.</text>
</comment>
<sequence length="218" mass="25562">MGRRYKILFFVIAFVFFCFKGMTQPQVLEQNTGPNDTILLGAIKVGNEFYPMIYGPETEVVAAYMDPKRREEIRRLRYNVYKVYPYAITAAFILDKVDKETAVRTKKKDRKAYLKQVEKEMNTRFKDELKNLSVTQGQILVKLINRQTGRDCYSVIKEIKGGINARIYQTAAFFFDNDLKAQYDPYGADKDIEMIVKEMEAKNYYQYQLAQQRKNLAN</sequence>
<name>A0A5M6CIP3_9BACT</name>
<dbReference type="InterPro" id="IPR025636">
    <property type="entry name" value="DUF4294"/>
</dbReference>
<protein>
    <submittedName>
        <fullName evidence="1">DUF4294 domain-containing protein</fullName>
    </submittedName>
</protein>
<dbReference type="EMBL" id="VWSH01000003">
    <property type="protein sequence ID" value="KAA5533265.1"/>
    <property type="molecule type" value="Genomic_DNA"/>
</dbReference>
<dbReference type="AlphaFoldDB" id="A0A5M6CIP3"/>
<evidence type="ECO:0000313" key="2">
    <source>
        <dbReference type="Proteomes" id="UP000323632"/>
    </source>
</evidence>
<organism evidence="1 2">
    <name type="scientific">Taibaiella lutea</name>
    <dbReference type="NCBI Taxonomy" id="2608001"/>
    <lineage>
        <taxon>Bacteria</taxon>
        <taxon>Pseudomonadati</taxon>
        <taxon>Bacteroidota</taxon>
        <taxon>Chitinophagia</taxon>
        <taxon>Chitinophagales</taxon>
        <taxon>Chitinophagaceae</taxon>
        <taxon>Taibaiella</taxon>
    </lineage>
</organism>
<proteinExistence type="predicted"/>
<accession>A0A5M6CIP3</accession>
<evidence type="ECO:0000313" key="1">
    <source>
        <dbReference type="EMBL" id="KAA5533265.1"/>
    </source>
</evidence>
<reference evidence="1 2" key="1">
    <citation type="submission" date="2019-09" db="EMBL/GenBank/DDBJ databases">
        <title>Genome sequence and assembly of Taibaiella sp.</title>
        <authorList>
            <person name="Chhetri G."/>
        </authorList>
    </citation>
    <scope>NUCLEOTIDE SEQUENCE [LARGE SCALE GENOMIC DNA]</scope>
    <source>
        <strain evidence="1 2">KVB11</strain>
    </source>
</reference>
<keyword evidence="2" id="KW-1185">Reference proteome</keyword>
<gene>
    <name evidence="1" type="ORF">F0919_12010</name>
</gene>
<dbReference type="Proteomes" id="UP000323632">
    <property type="component" value="Unassembled WGS sequence"/>
</dbReference>